<dbReference type="Gene3D" id="3.40.50.720">
    <property type="entry name" value="NAD(P)-binding Rossmann-like Domain"/>
    <property type="match status" value="1"/>
</dbReference>
<keyword evidence="5" id="KW-0560">Oxidoreductase</keyword>
<dbReference type="Proteomes" id="UP000827549">
    <property type="component" value="Chromosome 4"/>
</dbReference>
<reference evidence="9" key="1">
    <citation type="submission" date="2023-10" db="EMBL/GenBank/DDBJ databases">
        <authorList>
            <person name="Noh H."/>
        </authorList>
    </citation>
    <scope>NUCLEOTIDE SEQUENCE</scope>
    <source>
        <strain evidence="9">DUCC4014</strain>
    </source>
</reference>
<dbReference type="AlphaFoldDB" id="A0AAF1BS54"/>
<comment type="cofactor">
    <cofactor evidence="1 7">
        <name>Zn(2+)</name>
        <dbReference type="ChEBI" id="CHEBI:29105"/>
    </cofactor>
</comment>
<name>A0AAF1BS54_9TREE</name>
<dbReference type="InterPro" id="IPR036291">
    <property type="entry name" value="NAD(P)-bd_dom_sf"/>
</dbReference>
<dbReference type="SMART" id="SM00829">
    <property type="entry name" value="PKS_ER"/>
    <property type="match status" value="1"/>
</dbReference>
<keyword evidence="10" id="KW-1185">Reference proteome</keyword>
<dbReference type="PROSITE" id="PS00059">
    <property type="entry name" value="ADH_ZINC"/>
    <property type="match status" value="1"/>
</dbReference>
<dbReference type="FunFam" id="3.40.50.720:FF:000039">
    <property type="entry name" value="Alcohol dehydrogenase AdhP"/>
    <property type="match status" value="1"/>
</dbReference>
<evidence type="ECO:0000313" key="9">
    <source>
        <dbReference type="EMBL" id="WOO82993.1"/>
    </source>
</evidence>
<dbReference type="Pfam" id="PF08240">
    <property type="entry name" value="ADH_N"/>
    <property type="match status" value="1"/>
</dbReference>
<proteinExistence type="inferred from homology"/>
<evidence type="ECO:0000256" key="4">
    <source>
        <dbReference type="ARBA" id="ARBA00022833"/>
    </source>
</evidence>
<protein>
    <submittedName>
        <fullName evidence="9">Alcohol dehydrogenase 3, mitochondrial</fullName>
    </submittedName>
</protein>
<keyword evidence="4 7" id="KW-0862">Zinc</keyword>
<sequence>MTVHTVPATCRAARIVNPGPDFQLVIDEAFPTPQAGPGQILVEMKASGVCQSDFHAANGDWGHPPNDGVTCMGHEGAGVVAAVGAGVTGWSVGDKAGCPPLYTACQACEFCVAGAESLCAKRELLAVHRNGTFCQYVAFDAKFAVPLPDNVSYEQAAPFMCSGGTAFAALKAAGLKAGNYLVAIGSAGGVGHMVVQFAKAMGLHVIAVDVGADKEAGTLACGAEAYINVTKEKDLPAKVKSLTGGLGAHGVIVTAGSGKAYESAPPLLRPLGVLVAVGLPAAGTAIAGADPGLVCFSGLTIRGILINSRADMEKAISYLESGQVKEHIQVFPFAHLPQAVSDVGASRTQGRAVVVYAQ</sequence>
<dbReference type="InterPro" id="IPR013149">
    <property type="entry name" value="ADH-like_C"/>
</dbReference>
<dbReference type="PANTHER" id="PTHR42940">
    <property type="entry name" value="ALCOHOL DEHYDROGENASE 1-RELATED"/>
    <property type="match status" value="1"/>
</dbReference>
<evidence type="ECO:0000256" key="2">
    <source>
        <dbReference type="ARBA" id="ARBA00008072"/>
    </source>
</evidence>
<feature type="domain" description="Enoyl reductase (ER)" evidence="8">
    <location>
        <begin position="19"/>
        <end position="354"/>
    </location>
</feature>
<dbReference type="PANTHER" id="PTHR42940:SF1">
    <property type="entry name" value="ENOYL REDUCTASE (ER) DOMAIN-CONTAINING PROTEIN"/>
    <property type="match status" value="1"/>
</dbReference>
<evidence type="ECO:0000256" key="6">
    <source>
        <dbReference type="ARBA" id="ARBA00023027"/>
    </source>
</evidence>
<accession>A0AAF1BS54</accession>
<keyword evidence="3 7" id="KW-0479">Metal-binding</keyword>
<dbReference type="GO" id="GO:0008270">
    <property type="term" value="F:zinc ion binding"/>
    <property type="evidence" value="ECO:0007669"/>
    <property type="project" value="InterPro"/>
</dbReference>
<evidence type="ECO:0000256" key="3">
    <source>
        <dbReference type="ARBA" id="ARBA00022723"/>
    </source>
</evidence>
<evidence type="ECO:0000256" key="5">
    <source>
        <dbReference type="ARBA" id="ARBA00023002"/>
    </source>
</evidence>
<dbReference type="GO" id="GO:0005737">
    <property type="term" value="C:cytoplasm"/>
    <property type="evidence" value="ECO:0007669"/>
    <property type="project" value="TreeGrafter"/>
</dbReference>
<dbReference type="GeneID" id="87809693"/>
<comment type="similarity">
    <text evidence="2 7">Belongs to the zinc-containing alcohol dehydrogenase family.</text>
</comment>
<gene>
    <name evidence="9" type="primary">ADH3</name>
    <name evidence="9" type="ORF">LOC62_04G006471</name>
</gene>
<dbReference type="InterPro" id="IPR013154">
    <property type="entry name" value="ADH-like_N"/>
</dbReference>
<evidence type="ECO:0000256" key="1">
    <source>
        <dbReference type="ARBA" id="ARBA00001947"/>
    </source>
</evidence>
<dbReference type="RefSeq" id="XP_062629025.1">
    <property type="nucleotide sequence ID" value="XM_062773041.1"/>
</dbReference>
<dbReference type="InterPro" id="IPR002328">
    <property type="entry name" value="ADH_Zn_CS"/>
</dbReference>
<dbReference type="SUPFAM" id="SSF50129">
    <property type="entry name" value="GroES-like"/>
    <property type="match status" value="1"/>
</dbReference>
<dbReference type="EMBL" id="CP086717">
    <property type="protein sequence ID" value="WOO82993.1"/>
    <property type="molecule type" value="Genomic_DNA"/>
</dbReference>
<dbReference type="GO" id="GO:0004022">
    <property type="term" value="F:alcohol dehydrogenase (NAD+) activity"/>
    <property type="evidence" value="ECO:0007669"/>
    <property type="project" value="TreeGrafter"/>
</dbReference>
<dbReference type="Gene3D" id="3.90.180.10">
    <property type="entry name" value="Medium-chain alcohol dehydrogenases, catalytic domain"/>
    <property type="match status" value="1"/>
</dbReference>
<evidence type="ECO:0000313" key="10">
    <source>
        <dbReference type="Proteomes" id="UP000827549"/>
    </source>
</evidence>
<evidence type="ECO:0000256" key="7">
    <source>
        <dbReference type="RuleBase" id="RU361277"/>
    </source>
</evidence>
<dbReference type="InterPro" id="IPR020843">
    <property type="entry name" value="ER"/>
</dbReference>
<dbReference type="InterPro" id="IPR011032">
    <property type="entry name" value="GroES-like_sf"/>
</dbReference>
<dbReference type="SUPFAM" id="SSF51735">
    <property type="entry name" value="NAD(P)-binding Rossmann-fold domains"/>
    <property type="match status" value="1"/>
</dbReference>
<evidence type="ECO:0000259" key="8">
    <source>
        <dbReference type="SMART" id="SM00829"/>
    </source>
</evidence>
<keyword evidence="6" id="KW-0520">NAD</keyword>
<dbReference type="Pfam" id="PF00107">
    <property type="entry name" value="ADH_zinc_N"/>
    <property type="match status" value="1"/>
</dbReference>
<organism evidence="9 10">
    <name type="scientific">Vanrija pseudolonga</name>
    <dbReference type="NCBI Taxonomy" id="143232"/>
    <lineage>
        <taxon>Eukaryota</taxon>
        <taxon>Fungi</taxon>
        <taxon>Dikarya</taxon>
        <taxon>Basidiomycota</taxon>
        <taxon>Agaricomycotina</taxon>
        <taxon>Tremellomycetes</taxon>
        <taxon>Trichosporonales</taxon>
        <taxon>Trichosporonaceae</taxon>
        <taxon>Vanrija</taxon>
    </lineage>
</organism>